<keyword evidence="6" id="KW-1185">Reference proteome</keyword>
<dbReference type="AlphaFoldDB" id="A0A1Y2MME7"/>
<proteinExistence type="predicted"/>
<evidence type="ECO:0000259" key="4">
    <source>
        <dbReference type="PROSITE" id="PS50949"/>
    </source>
</evidence>
<dbReference type="Pfam" id="PF00392">
    <property type="entry name" value="GntR"/>
    <property type="match status" value="1"/>
</dbReference>
<dbReference type="RefSeq" id="WP_085915904.1">
    <property type="nucleotide sequence ID" value="NZ_AP018920.1"/>
</dbReference>
<dbReference type="Pfam" id="PF07729">
    <property type="entry name" value="FCD"/>
    <property type="match status" value="1"/>
</dbReference>
<dbReference type="EMBL" id="MIGB01000046">
    <property type="protein sequence ID" value="OSY35837.1"/>
    <property type="molecule type" value="Genomic_DNA"/>
</dbReference>
<dbReference type="GO" id="GO:0003677">
    <property type="term" value="F:DNA binding"/>
    <property type="evidence" value="ECO:0007669"/>
    <property type="project" value="UniProtKB-KW"/>
</dbReference>
<evidence type="ECO:0000256" key="1">
    <source>
        <dbReference type="ARBA" id="ARBA00023015"/>
    </source>
</evidence>
<dbReference type="InterPro" id="IPR011711">
    <property type="entry name" value="GntR_C"/>
</dbReference>
<dbReference type="PANTHER" id="PTHR43537:SF5">
    <property type="entry name" value="UXU OPERON TRANSCRIPTIONAL REGULATOR"/>
    <property type="match status" value="1"/>
</dbReference>
<reference evidence="5 6" key="1">
    <citation type="submission" date="2016-09" db="EMBL/GenBank/DDBJ databases">
        <title>Pseudonocardia autotrophica DSM535, a candidate organism with high potential of specific P450 cytochromes.</title>
        <authorList>
            <person name="Grumaz C."/>
            <person name="Vainshtein Y."/>
            <person name="Kirstahler P."/>
            <person name="Sohn K."/>
        </authorList>
    </citation>
    <scope>NUCLEOTIDE SEQUENCE [LARGE SCALE GENOMIC DNA]</scope>
    <source>
        <strain evidence="5 6">DSM 535</strain>
    </source>
</reference>
<keyword evidence="3" id="KW-0804">Transcription</keyword>
<dbReference type="OrthoDB" id="5243844at2"/>
<comment type="caution">
    <text evidence="5">The sequence shown here is derived from an EMBL/GenBank/DDBJ whole genome shotgun (WGS) entry which is preliminary data.</text>
</comment>
<keyword evidence="1" id="KW-0805">Transcription regulation</keyword>
<dbReference type="PROSITE" id="PS50949">
    <property type="entry name" value="HTH_GNTR"/>
    <property type="match status" value="1"/>
</dbReference>
<protein>
    <submittedName>
        <fullName evidence="5">Putative HTH-type transcriptional regulator YdfH</fullName>
    </submittedName>
</protein>
<evidence type="ECO:0000256" key="2">
    <source>
        <dbReference type="ARBA" id="ARBA00023125"/>
    </source>
</evidence>
<dbReference type="InterPro" id="IPR008920">
    <property type="entry name" value="TF_FadR/GntR_C"/>
</dbReference>
<dbReference type="InterPro" id="IPR036388">
    <property type="entry name" value="WH-like_DNA-bd_sf"/>
</dbReference>
<dbReference type="PANTHER" id="PTHR43537">
    <property type="entry name" value="TRANSCRIPTIONAL REGULATOR, GNTR FAMILY"/>
    <property type="match status" value="1"/>
</dbReference>
<sequence length="221" mass="24258">MYGIERGSTPTESGKGFALYIQLRDDVVNGRYPPGTRLSESSLGREYGVSRTPIREAIARLEHDGLLLRQGAYASVRTRSAEEVIDIYRIRVILEKAIAHDAALRRRETDLIQLHRAFDAEADVDRSDAEAVAAANREFHSALALAAHNEPLLELQYRLTLQISIISGTTLSQAGRWEQARSEHAGIIAAVEAQDPDSAGAAAEMHMTSARAIRLRMLGNG</sequence>
<dbReference type="Gene3D" id="1.10.10.10">
    <property type="entry name" value="Winged helix-like DNA-binding domain superfamily/Winged helix DNA-binding domain"/>
    <property type="match status" value="1"/>
</dbReference>
<evidence type="ECO:0000313" key="5">
    <source>
        <dbReference type="EMBL" id="OSY35837.1"/>
    </source>
</evidence>
<keyword evidence="2" id="KW-0238">DNA-binding</keyword>
<dbReference type="SMART" id="SM00895">
    <property type="entry name" value="FCD"/>
    <property type="match status" value="1"/>
</dbReference>
<dbReference type="Gene3D" id="1.20.120.530">
    <property type="entry name" value="GntR ligand-binding domain-like"/>
    <property type="match status" value="1"/>
</dbReference>
<accession>A0A1Y2MME7</accession>
<gene>
    <name evidence="5" type="primary">ydfH_14</name>
    <name evidence="5" type="ORF">BG845_05800</name>
</gene>
<dbReference type="GO" id="GO:0003700">
    <property type="term" value="F:DNA-binding transcription factor activity"/>
    <property type="evidence" value="ECO:0007669"/>
    <property type="project" value="InterPro"/>
</dbReference>
<dbReference type="InterPro" id="IPR036390">
    <property type="entry name" value="WH_DNA-bd_sf"/>
</dbReference>
<dbReference type="STRING" id="2074.BG845_05800"/>
<feature type="domain" description="HTH gntR-type" evidence="4">
    <location>
        <begin position="13"/>
        <end position="80"/>
    </location>
</feature>
<dbReference type="InterPro" id="IPR000524">
    <property type="entry name" value="Tscrpt_reg_HTH_GntR"/>
</dbReference>
<name>A0A1Y2MME7_PSEAH</name>
<evidence type="ECO:0000313" key="6">
    <source>
        <dbReference type="Proteomes" id="UP000194360"/>
    </source>
</evidence>
<dbReference type="SUPFAM" id="SSF46785">
    <property type="entry name" value="Winged helix' DNA-binding domain"/>
    <property type="match status" value="1"/>
</dbReference>
<organism evidence="5 6">
    <name type="scientific">Pseudonocardia autotrophica</name>
    <name type="common">Amycolata autotrophica</name>
    <name type="synonym">Nocardia autotrophica</name>
    <dbReference type="NCBI Taxonomy" id="2074"/>
    <lineage>
        <taxon>Bacteria</taxon>
        <taxon>Bacillati</taxon>
        <taxon>Actinomycetota</taxon>
        <taxon>Actinomycetes</taxon>
        <taxon>Pseudonocardiales</taxon>
        <taxon>Pseudonocardiaceae</taxon>
        <taxon>Pseudonocardia</taxon>
    </lineage>
</organism>
<dbReference type="SUPFAM" id="SSF48008">
    <property type="entry name" value="GntR ligand-binding domain-like"/>
    <property type="match status" value="1"/>
</dbReference>
<dbReference type="SMART" id="SM00345">
    <property type="entry name" value="HTH_GNTR"/>
    <property type="match status" value="1"/>
</dbReference>
<dbReference type="CDD" id="cd07377">
    <property type="entry name" value="WHTH_GntR"/>
    <property type="match status" value="1"/>
</dbReference>
<dbReference type="PRINTS" id="PR00035">
    <property type="entry name" value="HTHGNTR"/>
</dbReference>
<dbReference type="Proteomes" id="UP000194360">
    <property type="component" value="Unassembled WGS sequence"/>
</dbReference>
<evidence type="ECO:0000256" key="3">
    <source>
        <dbReference type="ARBA" id="ARBA00023163"/>
    </source>
</evidence>